<organism evidence="1 2">
    <name type="scientific">Lolium multiflorum</name>
    <name type="common">Italian ryegrass</name>
    <name type="synonym">Lolium perenne subsp. multiflorum</name>
    <dbReference type="NCBI Taxonomy" id="4521"/>
    <lineage>
        <taxon>Eukaryota</taxon>
        <taxon>Viridiplantae</taxon>
        <taxon>Streptophyta</taxon>
        <taxon>Embryophyta</taxon>
        <taxon>Tracheophyta</taxon>
        <taxon>Spermatophyta</taxon>
        <taxon>Magnoliopsida</taxon>
        <taxon>Liliopsida</taxon>
        <taxon>Poales</taxon>
        <taxon>Poaceae</taxon>
        <taxon>BOP clade</taxon>
        <taxon>Pooideae</taxon>
        <taxon>Poodae</taxon>
        <taxon>Poeae</taxon>
        <taxon>Poeae Chloroplast Group 2 (Poeae type)</taxon>
        <taxon>Loliodinae</taxon>
        <taxon>Loliinae</taxon>
        <taxon>Lolium</taxon>
    </lineage>
</organism>
<accession>A0AAD8X8B3</accession>
<name>A0AAD8X8B3_LOLMU</name>
<sequence length="71" mass="8178">MQASIDKCLADLRSHADGRNDKFRWREMLANQDVRIAVKTTAAAKKRNTDLAFLMGGGDMELMDEETRNWY</sequence>
<dbReference type="AlphaFoldDB" id="A0AAD8X8B3"/>
<dbReference type="EMBL" id="JAUUTY010000001">
    <property type="protein sequence ID" value="KAK1697414.1"/>
    <property type="molecule type" value="Genomic_DNA"/>
</dbReference>
<reference evidence="1" key="1">
    <citation type="submission" date="2023-07" db="EMBL/GenBank/DDBJ databases">
        <title>A chromosome-level genome assembly of Lolium multiflorum.</title>
        <authorList>
            <person name="Chen Y."/>
            <person name="Copetti D."/>
            <person name="Kolliker R."/>
            <person name="Studer B."/>
        </authorList>
    </citation>
    <scope>NUCLEOTIDE SEQUENCE</scope>
    <source>
        <strain evidence="1">02402/16</strain>
        <tissue evidence="1">Leaf</tissue>
    </source>
</reference>
<evidence type="ECO:0000313" key="2">
    <source>
        <dbReference type="Proteomes" id="UP001231189"/>
    </source>
</evidence>
<comment type="caution">
    <text evidence="1">The sequence shown here is derived from an EMBL/GenBank/DDBJ whole genome shotgun (WGS) entry which is preliminary data.</text>
</comment>
<proteinExistence type="predicted"/>
<evidence type="ECO:0000313" key="1">
    <source>
        <dbReference type="EMBL" id="KAK1697414.1"/>
    </source>
</evidence>
<dbReference type="Proteomes" id="UP001231189">
    <property type="component" value="Unassembled WGS sequence"/>
</dbReference>
<protein>
    <submittedName>
        <fullName evidence="1">Uncharacterized protein</fullName>
    </submittedName>
</protein>
<keyword evidence="2" id="KW-1185">Reference proteome</keyword>
<gene>
    <name evidence="1" type="ORF">QYE76_014111</name>
</gene>